<gene>
    <name evidence="1" type="ORF">FHT01_000556</name>
</gene>
<protein>
    <submittedName>
        <fullName evidence="1">Uncharacterized protein</fullName>
    </submittedName>
</protein>
<evidence type="ECO:0000313" key="2">
    <source>
        <dbReference type="Proteomes" id="UP000788153"/>
    </source>
</evidence>
<proteinExistence type="predicted"/>
<evidence type="ECO:0000313" key="1">
    <source>
        <dbReference type="EMBL" id="NIJ23014.1"/>
    </source>
</evidence>
<accession>A0ABX0U055</accession>
<comment type="caution">
    <text evidence="1">The sequence shown here is derived from an EMBL/GenBank/DDBJ whole genome shotgun (WGS) entry which is preliminary data.</text>
</comment>
<dbReference type="EMBL" id="JAASQP010000001">
    <property type="protein sequence ID" value="NIJ23014.1"/>
    <property type="molecule type" value="Genomic_DNA"/>
</dbReference>
<name>A0ABX0U055_9SPHN</name>
<organism evidence="1 2">
    <name type="scientific">Sphingomonas japonica</name>
    <dbReference type="NCBI Taxonomy" id="511662"/>
    <lineage>
        <taxon>Bacteria</taxon>
        <taxon>Pseudomonadati</taxon>
        <taxon>Pseudomonadota</taxon>
        <taxon>Alphaproteobacteria</taxon>
        <taxon>Sphingomonadales</taxon>
        <taxon>Sphingomonadaceae</taxon>
        <taxon>Sphingomonas</taxon>
    </lineage>
</organism>
<dbReference type="Proteomes" id="UP000788153">
    <property type="component" value="Unassembled WGS sequence"/>
</dbReference>
<keyword evidence="2" id="KW-1185">Reference proteome</keyword>
<sequence>MTDLSDVQHKDLDLSIRLGAILAFDALAIGRVIKG</sequence>
<reference evidence="1 2" key="1">
    <citation type="submission" date="2020-03" db="EMBL/GenBank/DDBJ databases">
        <title>Genomic Encyclopedia of Type Strains, Phase IV (KMG-IV): sequencing the most valuable type-strain genomes for metagenomic binning, comparative biology and taxonomic classification.</title>
        <authorList>
            <person name="Goeker M."/>
        </authorList>
    </citation>
    <scope>NUCLEOTIDE SEQUENCE [LARGE SCALE GENOMIC DNA]</scope>
    <source>
        <strain evidence="1 2">DSM 22753</strain>
    </source>
</reference>